<sequence>MCSCDIQVKYFILLCPAPNRSQVEADRAGNLKIKLRRRTAAPAPTKNRSGTRRGWRSRATPASWAPGASW</sequence>
<proteinExistence type="predicted"/>
<feature type="region of interest" description="Disordered" evidence="1">
    <location>
        <begin position="37"/>
        <end position="70"/>
    </location>
</feature>
<evidence type="ECO:0000256" key="1">
    <source>
        <dbReference type="SAM" id="MobiDB-lite"/>
    </source>
</evidence>
<evidence type="ECO:0000313" key="2">
    <source>
        <dbReference type="EMBL" id="VEN59278.1"/>
    </source>
</evidence>
<evidence type="ECO:0000313" key="3">
    <source>
        <dbReference type="Proteomes" id="UP000410492"/>
    </source>
</evidence>
<dbReference type="AlphaFoldDB" id="A0A653DIV9"/>
<organism evidence="2 3">
    <name type="scientific">Callosobruchus maculatus</name>
    <name type="common">Southern cowpea weevil</name>
    <name type="synonym">Pulse bruchid</name>
    <dbReference type="NCBI Taxonomy" id="64391"/>
    <lineage>
        <taxon>Eukaryota</taxon>
        <taxon>Metazoa</taxon>
        <taxon>Ecdysozoa</taxon>
        <taxon>Arthropoda</taxon>
        <taxon>Hexapoda</taxon>
        <taxon>Insecta</taxon>
        <taxon>Pterygota</taxon>
        <taxon>Neoptera</taxon>
        <taxon>Endopterygota</taxon>
        <taxon>Coleoptera</taxon>
        <taxon>Polyphaga</taxon>
        <taxon>Cucujiformia</taxon>
        <taxon>Chrysomeloidea</taxon>
        <taxon>Chrysomelidae</taxon>
        <taxon>Bruchinae</taxon>
        <taxon>Bruchini</taxon>
        <taxon>Callosobruchus</taxon>
    </lineage>
</organism>
<reference evidence="2 3" key="1">
    <citation type="submission" date="2019-01" db="EMBL/GenBank/DDBJ databases">
        <authorList>
            <person name="Sayadi A."/>
        </authorList>
    </citation>
    <scope>NUCLEOTIDE SEQUENCE [LARGE SCALE GENOMIC DNA]</scope>
</reference>
<protein>
    <submittedName>
        <fullName evidence="2">Uncharacterized protein</fullName>
    </submittedName>
</protein>
<dbReference type="EMBL" id="CAACVG010011967">
    <property type="protein sequence ID" value="VEN59278.1"/>
    <property type="molecule type" value="Genomic_DNA"/>
</dbReference>
<dbReference type="Proteomes" id="UP000410492">
    <property type="component" value="Unassembled WGS sequence"/>
</dbReference>
<name>A0A653DIV9_CALMS</name>
<keyword evidence="3" id="KW-1185">Reference proteome</keyword>
<accession>A0A653DIV9</accession>
<gene>
    <name evidence="2" type="ORF">CALMAC_LOCUS17357</name>
</gene>